<dbReference type="HOGENOM" id="CLU_694181_0_0_10"/>
<feature type="signal peptide" evidence="1">
    <location>
        <begin position="1"/>
        <end position="22"/>
    </location>
</feature>
<protein>
    <recommendedName>
        <fullName evidence="4">Lipocalin-like domain-containing protein</fullName>
    </recommendedName>
</protein>
<gene>
    <name evidence="2" type="ORF">HMPREF0645_0167</name>
</gene>
<reference evidence="2 3" key="1">
    <citation type="submission" date="2009-10" db="EMBL/GenBank/DDBJ databases">
        <authorList>
            <person name="Qin X."/>
            <person name="Bachman B."/>
            <person name="Battles P."/>
            <person name="Bell A."/>
            <person name="Bess C."/>
            <person name="Bickham C."/>
            <person name="Chaboub L."/>
            <person name="Chen D."/>
            <person name="Coyle M."/>
            <person name="Deiros D.R."/>
            <person name="Dinh H."/>
            <person name="Forbes L."/>
            <person name="Fowler G."/>
            <person name="Francisco L."/>
            <person name="Fu Q."/>
            <person name="Gubbala S."/>
            <person name="Hale W."/>
            <person name="Han Y."/>
            <person name="Hemphill L."/>
            <person name="Highlander S.K."/>
            <person name="Hirani K."/>
            <person name="Hogues M."/>
            <person name="Jackson L."/>
            <person name="Jakkamsetti A."/>
            <person name="Javaid M."/>
            <person name="Jiang H."/>
            <person name="Korchina V."/>
            <person name="Kovar C."/>
            <person name="Lara F."/>
            <person name="Lee S."/>
            <person name="Mata R."/>
            <person name="Mathew T."/>
            <person name="Moen C."/>
            <person name="Morales K."/>
            <person name="Munidasa M."/>
            <person name="Nazareth L."/>
            <person name="Ngo R."/>
            <person name="Nguyen L."/>
            <person name="Okwuonu G."/>
            <person name="Ongeri F."/>
            <person name="Patil S."/>
            <person name="Petrosino J."/>
            <person name="Pham C."/>
            <person name="Pham P."/>
            <person name="Pu L.-L."/>
            <person name="Puazo M."/>
            <person name="Raj R."/>
            <person name="Reid J."/>
            <person name="Rouhana J."/>
            <person name="Saada N."/>
            <person name="Shang Y."/>
            <person name="Simmons D."/>
            <person name="Thornton R."/>
            <person name="Warren J."/>
            <person name="Weissenberger G."/>
            <person name="Zhang J."/>
            <person name="Zhang L."/>
            <person name="Zhou C."/>
            <person name="Zhu D."/>
            <person name="Muzny D."/>
            <person name="Worley K."/>
            <person name="Gibbs R."/>
        </authorList>
    </citation>
    <scope>NUCLEOTIDE SEQUENCE [LARGE SCALE GENOMIC DNA]</scope>
    <source>
        <strain evidence="2 3">DSM 17361</strain>
    </source>
</reference>
<evidence type="ECO:0000313" key="2">
    <source>
        <dbReference type="EMBL" id="EFA45384.1"/>
    </source>
</evidence>
<evidence type="ECO:0008006" key="4">
    <source>
        <dbReference type="Google" id="ProtNLM"/>
    </source>
</evidence>
<keyword evidence="1" id="KW-0732">Signal</keyword>
<feature type="chain" id="PRO_5003026580" description="Lipocalin-like domain-containing protein" evidence="1">
    <location>
        <begin position="23"/>
        <end position="391"/>
    </location>
</feature>
<proteinExistence type="predicted"/>
<dbReference type="EMBL" id="ACKS01000011">
    <property type="protein sequence ID" value="EFA45384.1"/>
    <property type="molecule type" value="Genomic_DNA"/>
</dbReference>
<dbReference type="AlphaFoldDB" id="D1PT82"/>
<dbReference type="Proteomes" id="UP000003160">
    <property type="component" value="Unassembled WGS sequence"/>
</dbReference>
<keyword evidence="3" id="KW-1185">Reference proteome</keyword>
<dbReference type="OrthoDB" id="1072397at2"/>
<dbReference type="RefSeq" id="WP_007175371.1">
    <property type="nucleotide sequence ID" value="NZ_GG704784.1"/>
</dbReference>
<organism evidence="2 3">
    <name type="scientific">Hallella bergensis DSM 17361</name>
    <dbReference type="NCBI Taxonomy" id="585502"/>
    <lineage>
        <taxon>Bacteria</taxon>
        <taxon>Pseudomonadati</taxon>
        <taxon>Bacteroidota</taxon>
        <taxon>Bacteroidia</taxon>
        <taxon>Bacteroidales</taxon>
        <taxon>Prevotellaceae</taxon>
        <taxon>Hallella</taxon>
    </lineage>
</organism>
<evidence type="ECO:0000313" key="3">
    <source>
        <dbReference type="Proteomes" id="UP000003160"/>
    </source>
</evidence>
<comment type="caution">
    <text evidence="2">The sequence shown here is derived from an EMBL/GenBank/DDBJ whole genome shotgun (WGS) entry which is preliminary data.</text>
</comment>
<sequence length="391" mass="44090">MTTKLRTALLFALFMLTNLAHAEQVTFDLSRYTSCKLFGFEAPSSKNSHQGDILEEKTAKIDEVSITVTPNPNEAYPNKMWTNSLRLFGGKLIIKAPKPIKEIDMKLNYDKWGEGNTANVGTLTKGHWEGNAETVEINIAKNTRFEQIVVKYGDITPPVDKTYTIHDLCQSTEDLTDIKIELKDAKVLYCFYTNAWIRQGNDAIMLYLTGINYDTNNVINGTFRADFQNYKGTPEIKGNFMTTNADNLVIAHSTENPEPRAITFEDLQAKKYISDLVELKDMDVTVEEDFEGTIYSMVKNGEKIQLYNKLKLDMEAVENGKYTVRGIVTLHDGKAQLYPTKLTPSTTGINSLHATTESNQQPVWNLMGQRVGTGYKGIIIRNGKKVISRVR</sequence>
<name>D1PT82_9BACT</name>
<accession>D1PT82</accession>
<evidence type="ECO:0000256" key="1">
    <source>
        <dbReference type="SAM" id="SignalP"/>
    </source>
</evidence>